<dbReference type="InterPro" id="IPR014031">
    <property type="entry name" value="Ketoacyl_synth_C"/>
</dbReference>
<dbReference type="RefSeq" id="WP_039133555.1">
    <property type="nucleotide sequence ID" value="NZ_JPXY01000007.1"/>
</dbReference>
<dbReference type="Proteomes" id="UP000030418">
    <property type="component" value="Unassembled WGS sequence"/>
</dbReference>
<protein>
    <recommendedName>
        <fullName evidence="9">Beta-ketoacyl synthase</fullName>
    </recommendedName>
</protein>
<proteinExistence type="inferred from homology"/>
<evidence type="ECO:0000256" key="2">
    <source>
        <dbReference type="ARBA" id="ARBA00008467"/>
    </source>
</evidence>
<dbReference type="PANTHER" id="PTHR11712">
    <property type="entry name" value="POLYKETIDE SYNTHASE-RELATED"/>
    <property type="match status" value="1"/>
</dbReference>
<dbReference type="Gene3D" id="3.40.47.10">
    <property type="match status" value="1"/>
</dbReference>
<organism evidence="7 8">
    <name type="scientific">Gallibacterium genomosp. 2</name>
    <dbReference type="NCBI Taxonomy" id="155517"/>
    <lineage>
        <taxon>Bacteria</taxon>
        <taxon>Pseudomonadati</taxon>
        <taxon>Pseudomonadota</taxon>
        <taxon>Gammaproteobacteria</taxon>
        <taxon>Pasteurellales</taxon>
        <taxon>Pasteurellaceae</taxon>
        <taxon>Gallibacterium</taxon>
    </lineage>
</organism>
<dbReference type="InterPro" id="IPR000794">
    <property type="entry name" value="Beta-ketoacyl_synthase"/>
</dbReference>
<evidence type="ECO:0000259" key="6">
    <source>
        <dbReference type="Pfam" id="PF02801"/>
    </source>
</evidence>
<evidence type="ECO:0008006" key="9">
    <source>
        <dbReference type="Google" id="ProtNLM"/>
    </source>
</evidence>
<reference evidence="7 8" key="1">
    <citation type="submission" date="2014-08" db="EMBL/GenBank/DDBJ databases">
        <title>Chaperone-usher fimbriae in a diverse selection of Gallibacterium genomes.</title>
        <authorList>
            <person name="Kudirkiene E."/>
            <person name="Bager R.J."/>
            <person name="Johnson T.J."/>
            <person name="Bojesen A.M."/>
        </authorList>
    </citation>
    <scope>NUCLEOTIDE SEQUENCE [LARGE SCALE GENOMIC DNA]</scope>
    <source>
        <strain evidence="7 8">CCM5976</strain>
    </source>
</reference>
<evidence type="ECO:0000259" key="5">
    <source>
        <dbReference type="Pfam" id="PF00109"/>
    </source>
</evidence>
<dbReference type="SUPFAM" id="SSF53901">
    <property type="entry name" value="Thiolase-like"/>
    <property type="match status" value="1"/>
</dbReference>
<gene>
    <name evidence="7" type="ORF">P375_01580</name>
</gene>
<keyword evidence="3 4" id="KW-0808">Transferase</keyword>
<dbReference type="PANTHER" id="PTHR11712:SF336">
    <property type="entry name" value="3-OXOACYL-[ACYL-CARRIER-PROTEIN] SYNTHASE, MITOCHONDRIAL"/>
    <property type="match status" value="1"/>
</dbReference>
<dbReference type="EMBL" id="JPXY01000007">
    <property type="protein sequence ID" value="KGQ34282.1"/>
    <property type="molecule type" value="Genomic_DNA"/>
</dbReference>
<dbReference type="InterPro" id="IPR016039">
    <property type="entry name" value="Thiolase-like"/>
</dbReference>
<dbReference type="GO" id="GO:0006633">
    <property type="term" value="P:fatty acid biosynthetic process"/>
    <property type="evidence" value="ECO:0007669"/>
    <property type="project" value="TreeGrafter"/>
</dbReference>
<sequence length="354" mass="40004">MQKVYITAVSQQNAQTAQLNPWRQSSMLGQTQNLPYFRAFEQPLLNLEQLYAYLEQHIEQIATQRGWQVEDLQNIPIFLGSTAYLMSDCEFRWQNNQPLPQEYSLAVIAERLKARYQTQVFSFATSCTSSAQAMGYAYQMIAQEQCERALVLGFEMFNRLTFEHFNAMHLLAEDLPYQPFVQSNGIILGEGVACVALENQANKNENMEIFAITTFTDHHNLTNSSPTALAQLIENCLQKAGLQAHQLAGIKVHAVGGNSDEMEMAFLQQYFPAIPCLLAKPHIGHCLGASGAMEIAWLWQQFQQSETDCLIVTPQGAIEWKTKSLSSGYYLNYFLGFGGSNIAWIINWQGRKQS</sequence>
<comment type="similarity">
    <text evidence="2 4">Belongs to the thiolase-like superfamily. Beta-ketoacyl-ACP synthases family.</text>
</comment>
<accession>A0A0A2XTA7</accession>
<dbReference type="Pfam" id="PF02801">
    <property type="entry name" value="Ketoacyl-synt_C"/>
    <property type="match status" value="1"/>
</dbReference>
<keyword evidence="8" id="KW-1185">Reference proteome</keyword>
<feature type="domain" description="Beta-ketoacyl synthase-like N-terminal" evidence="5">
    <location>
        <begin position="104"/>
        <end position="200"/>
    </location>
</feature>
<dbReference type="AlphaFoldDB" id="A0A0A2XTA7"/>
<evidence type="ECO:0000256" key="1">
    <source>
        <dbReference type="ARBA" id="ARBA00005194"/>
    </source>
</evidence>
<dbReference type="GO" id="GO:0004315">
    <property type="term" value="F:3-oxoacyl-[acyl-carrier-protein] synthase activity"/>
    <property type="evidence" value="ECO:0007669"/>
    <property type="project" value="TreeGrafter"/>
</dbReference>
<comment type="pathway">
    <text evidence="1">Lipid metabolism; fatty acid biosynthesis.</text>
</comment>
<feature type="domain" description="Beta-ketoacyl synthase C-terminal" evidence="6">
    <location>
        <begin position="217"/>
        <end position="303"/>
    </location>
</feature>
<evidence type="ECO:0000313" key="7">
    <source>
        <dbReference type="EMBL" id="KGQ34282.1"/>
    </source>
</evidence>
<evidence type="ECO:0000256" key="3">
    <source>
        <dbReference type="ARBA" id="ARBA00022679"/>
    </source>
</evidence>
<dbReference type="InterPro" id="IPR014030">
    <property type="entry name" value="Ketoacyl_synth_N"/>
</dbReference>
<name>A0A0A2XTA7_9PAST</name>
<evidence type="ECO:0000313" key="8">
    <source>
        <dbReference type="Proteomes" id="UP000030418"/>
    </source>
</evidence>
<evidence type="ECO:0000256" key="4">
    <source>
        <dbReference type="RuleBase" id="RU003694"/>
    </source>
</evidence>
<dbReference type="Pfam" id="PF00109">
    <property type="entry name" value="ketoacyl-synt"/>
    <property type="match status" value="1"/>
</dbReference>
<comment type="caution">
    <text evidence="7">The sequence shown here is derived from an EMBL/GenBank/DDBJ whole genome shotgun (WGS) entry which is preliminary data.</text>
</comment>